<evidence type="ECO:0000256" key="3">
    <source>
        <dbReference type="ARBA" id="ARBA00060902"/>
    </source>
</evidence>
<accession>A0AA38MG19</accession>
<sequence>MLPLFIVTTILVYCEATLDTNTVPPYVKQCFEGDPKLIECFESAVHHLKPYLATGIPEIELPTVEPFLMDELSLSLTTGPNGYKVSLKEIDIFGASNFTVSKLKLSENGKPFEAKIHLPLLRINSRYTSSGVLIIVPASGNGTFNAQLEDVNAFVKGTASVNEKEGLKFLHVDTLNVDLNVKNIRMSVKNIYKNNRILTEAINLFLRENGHEVFKVMKPQLRKKLSTLFMSIANQLLTHLPIEVFYVPLSKQKKAA</sequence>
<dbReference type="InterPro" id="IPR010562">
    <property type="entry name" value="Haemolymph_juvenile_hormone-bd"/>
</dbReference>
<feature type="chain" id="PRO_5041231447" description="Circadian clock-controlled protein" evidence="4">
    <location>
        <begin position="17"/>
        <end position="256"/>
    </location>
</feature>
<keyword evidence="1 4" id="KW-0732">Signal</keyword>
<keyword evidence="6" id="KW-1185">Reference proteome</keyword>
<keyword evidence="2" id="KW-0090">Biological rhythms</keyword>
<reference evidence="5" key="1">
    <citation type="journal article" date="2023" name="G3 (Bethesda)">
        <title>Whole genome assemblies of Zophobas morio and Tenebrio molitor.</title>
        <authorList>
            <person name="Kaur S."/>
            <person name="Stinson S.A."/>
            <person name="diCenzo G.C."/>
        </authorList>
    </citation>
    <scope>NUCLEOTIDE SEQUENCE</scope>
    <source>
        <strain evidence="5">QUZm001</strain>
    </source>
</reference>
<protein>
    <recommendedName>
        <fullName evidence="7">Circadian clock-controlled protein</fullName>
    </recommendedName>
</protein>
<comment type="caution">
    <text evidence="5">The sequence shown here is derived from an EMBL/GenBank/DDBJ whole genome shotgun (WGS) entry which is preliminary data.</text>
</comment>
<dbReference type="SMART" id="SM00700">
    <property type="entry name" value="JHBP"/>
    <property type="match status" value="1"/>
</dbReference>
<organism evidence="5 6">
    <name type="scientific">Zophobas morio</name>
    <dbReference type="NCBI Taxonomy" id="2755281"/>
    <lineage>
        <taxon>Eukaryota</taxon>
        <taxon>Metazoa</taxon>
        <taxon>Ecdysozoa</taxon>
        <taxon>Arthropoda</taxon>
        <taxon>Hexapoda</taxon>
        <taxon>Insecta</taxon>
        <taxon>Pterygota</taxon>
        <taxon>Neoptera</taxon>
        <taxon>Endopterygota</taxon>
        <taxon>Coleoptera</taxon>
        <taxon>Polyphaga</taxon>
        <taxon>Cucujiformia</taxon>
        <taxon>Tenebrionidae</taxon>
        <taxon>Zophobas</taxon>
    </lineage>
</organism>
<dbReference type="GO" id="GO:0005615">
    <property type="term" value="C:extracellular space"/>
    <property type="evidence" value="ECO:0007669"/>
    <property type="project" value="TreeGrafter"/>
</dbReference>
<proteinExistence type="inferred from homology"/>
<dbReference type="Gene3D" id="3.15.10.30">
    <property type="entry name" value="Haemolymph juvenile hormone binding protein"/>
    <property type="match status" value="1"/>
</dbReference>
<dbReference type="FunFam" id="3.15.10.30:FF:000001">
    <property type="entry name" value="Takeout-like protein 1"/>
    <property type="match status" value="1"/>
</dbReference>
<dbReference type="PANTHER" id="PTHR11008:SF41">
    <property type="entry name" value="RE70318P"/>
    <property type="match status" value="1"/>
</dbReference>
<dbReference type="Pfam" id="PF06585">
    <property type="entry name" value="JHBP"/>
    <property type="match status" value="1"/>
</dbReference>
<dbReference type="InterPro" id="IPR038606">
    <property type="entry name" value="To_sf"/>
</dbReference>
<dbReference type="PANTHER" id="PTHR11008">
    <property type="entry name" value="PROTEIN TAKEOUT-LIKE PROTEIN"/>
    <property type="match status" value="1"/>
</dbReference>
<evidence type="ECO:0000313" key="5">
    <source>
        <dbReference type="EMBL" id="KAJ3654893.1"/>
    </source>
</evidence>
<dbReference type="EMBL" id="JALNTZ010000004">
    <property type="protein sequence ID" value="KAJ3654893.1"/>
    <property type="molecule type" value="Genomic_DNA"/>
</dbReference>
<dbReference type="GO" id="GO:0007623">
    <property type="term" value="P:circadian rhythm"/>
    <property type="evidence" value="ECO:0007669"/>
    <property type="project" value="UniProtKB-ARBA"/>
</dbReference>
<evidence type="ECO:0000256" key="1">
    <source>
        <dbReference type="ARBA" id="ARBA00022729"/>
    </source>
</evidence>
<comment type="similarity">
    <text evidence="3">Belongs to the TO family.</text>
</comment>
<evidence type="ECO:0000313" key="6">
    <source>
        <dbReference type="Proteomes" id="UP001168821"/>
    </source>
</evidence>
<dbReference type="AlphaFoldDB" id="A0AA38MG19"/>
<gene>
    <name evidence="5" type="ORF">Zmor_014046</name>
</gene>
<name>A0AA38MG19_9CUCU</name>
<dbReference type="Proteomes" id="UP001168821">
    <property type="component" value="Unassembled WGS sequence"/>
</dbReference>
<evidence type="ECO:0008006" key="7">
    <source>
        <dbReference type="Google" id="ProtNLM"/>
    </source>
</evidence>
<evidence type="ECO:0000256" key="4">
    <source>
        <dbReference type="SAM" id="SignalP"/>
    </source>
</evidence>
<evidence type="ECO:0000256" key="2">
    <source>
        <dbReference type="ARBA" id="ARBA00023108"/>
    </source>
</evidence>
<feature type="signal peptide" evidence="4">
    <location>
        <begin position="1"/>
        <end position="16"/>
    </location>
</feature>